<dbReference type="EMBL" id="KB031030">
    <property type="protein sequence ID" value="ELK06521.1"/>
    <property type="molecule type" value="Genomic_DNA"/>
</dbReference>
<feature type="region of interest" description="Disordered" evidence="1">
    <location>
        <begin position="166"/>
        <end position="185"/>
    </location>
</feature>
<dbReference type="STRING" id="9402.L5K6X0"/>
<protein>
    <submittedName>
        <fullName evidence="2">TBC1 domain family member 14</fullName>
    </submittedName>
</protein>
<dbReference type="InParanoid" id="L5K6X0"/>
<feature type="compositionally biased region" description="Basic and acidic residues" evidence="1">
    <location>
        <begin position="167"/>
        <end position="185"/>
    </location>
</feature>
<keyword evidence="3" id="KW-1185">Reference proteome</keyword>
<name>L5K6X0_PTEAL</name>
<accession>L5K6X0</accession>
<feature type="compositionally biased region" description="Polar residues" evidence="1">
    <location>
        <begin position="1"/>
        <end position="13"/>
    </location>
</feature>
<evidence type="ECO:0000313" key="3">
    <source>
        <dbReference type="Proteomes" id="UP000010552"/>
    </source>
</evidence>
<feature type="compositionally biased region" description="Low complexity" evidence="1">
    <location>
        <begin position="272"/>
        <end position="284"/>
    </location>
</feature>
<dbReference type="Proteomes" id="UP000010552">
    <property type="component" value="Unassembled WGS sequence"/>
</dbReference>
<feature type="region of interest" description="Disordered" evidence="1">
    <location>
        <begin position="228"/>
        <end position="301"/>
    </location>
</feature>
<proteinExistence type="predicted"/>
<sequence length="342" mass="35562">MTDGNPSSSTNGVALTGVLDGRAGHHTQTLQHLPLKVPRSRSSPEHGPKPKLGALDQHSLKSVDSGIPTLEISNPEPVPCSAAHGKRKQTGYDAVRLCGLTSSALSRSDDVSVCSVSSLGTELSTTLSVSNEDILDLVVTSSSSAIVTLENDDDPQFTDVTLSSIKETPDPQRRDCVDDTEEGSKSKILGPFSNFFTRNLLARKQNARLDKQNDLGWKLFGKLPLRENAQKDSKKIQKRPPAPAGSEAAHPSVGEGTGSGAGQACGISSPLAPGAGWMPAAGGMSSPRPGGTPARTQPGSPACQHLRPLLGRVPAACCLPSTVTLPPSSRAPPPVSCSPIIV</sequence>
<dbReference type="AlphaFoldDB" id="L5K6X0"/>
<gene>
    <name evidence="2" type="ORF">PAL_GLEAN10022781</name>
</gene>
<evidence type="ECO:0000256" key="1">
    <source>
        <dbReference type="SAM" id="MobiDB-lite"/>
    </source>
</evidence>
<feature type="region of interest" description="Disordered" evidence="1">
    <location>
        <begin position="1"/>
        <end position="59"/>
    </location>
</feature>
<reference evidence="3" key="1">
    <citation type="journal article" date="2013" name="Science">
        <title>Comparative analysis of bat genomes provides insight into the evolution of flight and immunity.</title>
        <authorList>
            <person name="Zhang G."/>
            <person name="Cowled C."/>
            <person name="Shi Z."/>
            <person name="Huang Z."/>
            <person name="Bishop-Lilly K.A."/>
            <person name="Fang X."/>
            <person name="Wynne J.W."/>
            <person name="Xiong Z."/>
            <person name="Baker M.L."/>
            <person name="Zhao W."/>
            <person name="Tachedjian M."/>
            <person name="Zhu Y."/>
            <person name="Zhou P."/>
            <person name="Jiang X."/>
            <person name="Ng J."/>
            <person name="Yang L."/>
            <person name="Wu L."/>
            <person name="Xiao J."/>
            <person name="Feng Y."/>
            <person name="Chen Y."/>
            <person name="Sun X."/>
            <person name="Zhang Y."/>
            <person name="Marsh G.A."/>
            <person name="Crameri G."/>
            <person name="Broder C.C."/>
            <person name="Frey K.G."/>
            <person name="Wang L.F."/>
            <person name="Wang J."/>
        </authorList>
    </citation>
    <scope>NUCLEOTIDE SEQUENCE [LARGE SCALE GENOMIC DNA]</scope>
</reference>
<organism evidence="2 3">
    <name type="scientific">Pteropus alecto</name>
    <name type="common">Black flying fox</name>
    <dbReference type="NCBI Taxonomy" id="9402"/>
    <lineage>
        <taxon>Eukaryota</taxon>
        <taxon>Metazoa</taxon>
        <taxon>Chordata</taxon>
        <taxon>Craniata</taxon>
        <taxon>Vertebrata</taxon>
        <taxon>Euteleostomi</taxon>
        <taxon>Mammalia</taxon>
        <taxon>Eutheria</taxon>
        <taxon>Laurasiatheria</taxon>
        <taxon>Chiroptera</taxon>
        <taxon>Yinpterochiroptera</taxon>
        <taxon>Pteropodoidea</taxon>
        <taxon>Pteropodidae</taxon>
        <taxon>Pteropodinae</taxon>
        <taxon>Pteropus</taxon>
    </lineage>
</organism>
<evidence type="ECO:0000313" key="2">
    <source>
        <dbReference type="EMBL" id="ELK06521.1"/>
    </source>
</evidence>